<dbReference type="Pfam" id="PF00593">
    <property type="entry name" value="TonB_dep_Rec_b-barrel"/>
    <property type="match status" value="1"/>
</dbReference>
<reference evidence="16 17" key="1">
    <citation type="submission" date="2017-04" db="EMBL/GenBank/DDBJ databases">
        <title>Unexpected and diverse lifestyles within the genus Limnohabitans.</title>
        <authorList>
            <person name="Kasalicky V."/>
            <person name="Mehrshad M."/>
            <person name="Andrei S.-A."/>
            <person name="Salcher M."/>
            <person name="Kratochvilova H."/>
            <person name="Simek K."/>
            <person name="Ghai R."/>
        </authorList>
    </citation>
    <scope>NUCLEOTIDE SEQUENCE [LARGE SCALE GENOMIC DNA]</scope>
    <source>
        <strain evidence="16 17">II-B4</strain>
    </source>
</reference>
<accession>A0A315EBY5</accession>
<dbReference type="SUPFAM" id="SSF56935">
    <property type="entry name" value="Porins"/>
    <property type="match status" value="1"/>
</dbReference>
<dbReference type="EMBL" id="NESN01000002">
    <property type="protein sequence ID" value="PUE54105.1"/>
    <property type="molecule type" value="Genomic_DNA"/>
</dbReference>
<sequence>MQKQFKFSPVAIALWGLLPAATVWAQSPQNDVLIIAPAVIDSNSADDMAGFRTTVTSRQIEDLNAIDAAAALRRTPGVSISRFNPVGSFGGEEGGAVYIRGMGSSRPGSEIKTYIDGVPFYMGIWNHPLLDLLPLNGMARLNVIKGPQLHEFGNTFGAIALEPKKARAADGVSGEVSVRGGSFGTVAEQLDVSGRQGDWNFALAQGHASSDGHRPDAKGRLNNVMGQLGYRIDSQWSIRLLAMNSSNTATDPGHQDTQANKGQTFNTRGDLLALTVAHQHDKVQGSFKVYSTEGYGEQNPGLKSNFKTTGLRWRESLQPWQGGQVQAGLDVDKIGGDVPTVGFVAADLRVSSPFVAVSHKLDLTGGWSATPSVGVRHYSHNVLKSESAHQAGLVLAQGERLALRVQMSKGVNYPGLDAAVLSHLMAPALGNTWKSLGAERLDHQELGVSWKPSSDTSVDLALFKDRVKDRYIFAFPPAVSAPGFVHLGTYDVTGTELTWAQSMGKSWQMFAGWTHLNSSKSDLPYAPQDSLSVGINWQEGPWRASADAQHQTRMTVLGQARTVSTNTVQVNGFTVANLRLGYKVPQLGQRGEVFAAIENLLDKTYTFREGYPMPGRSLQVGVKASF</sequence>
<dbReference type="AlphaFoldDB" id="A0A315EBY5"/>
<evidence type="ECO:0000256" key="5">
    <source>
        <dbReference type="ARBA" id="ARBA00022692"/>
    </source>
</evidence>
<proteinExistence type="inferred from homology"/>
<keyword evidence="3 11" id="KW-0813">Transport</keyword>
<dbReference type="InterPro" id="IPR037066">
    <property type="entry name" value="Plug_dom_sf"/>
</dbReference>
<evidence type="ECO:0000259" key="15">
    <source>
        <dbReference type="Pfam" id="PF07715"/>
    </source>
</evidence>
<dbReference type="OrthoDB" id="98353at2"/>
<dbReference type="RefSeq" id="WP_108312090.1">
    <property type="nucleotide sequence ID" value="NZ_NESN01000002.1"/>
</dbReference>
<evidence type="ECO:0000256" key="12">
    <source>
        <dbReference type="RuleBase" id="RU003357"/>
    </source>
</evidence>
<keyword evidence="7 12" id="KW-0798">TonB box</keyword>
<evidence type="ECO:0000256" key="1">
    <source>
        <dbReference type="ARBA" id="ARBA00004571"/>
    </source>
</evidence>
<dbReference type="Gene3D" id="2.40.170.20">
    <property type="entry name" value="TonB-dependent receptor, beta-barrel domain"/>
    <property type="match status" value="1"/>
</dbReference>
<protein>
    <recommendedName>
        <fullName evidence="18">TonB-dependent receptor</fullName>
    </recommendedName>
</protein>
<gene>
    <name evidence="16" type="ORF">B9Z37_05930</name>
</gene>
<dbReference type="GO" id="GO:0009279">
    <property type="term" value="C:cell outer membrane"/>
    <property type="evidence" value="ECO:0007669"/>
    <property type="project" value="UniProtKB-SubCell"/>
</dbReference>
<dbReference type="GO" id="GO:0015344">
    <property type="term" value="F:siderophore uptake transmembrane transporter activity"/>
    <property type="evidence" value="ECO:0007669"/>
    <property type="project" value="TreeGrafter"/>
</dbReference>
<evidence type="ECO:0000256" key="4">
    <source>
        <dbReference type="ARBA" id="ARBA00022452"/>
    </source>
</evidence>
<keyword evidence="8 11" id="KW-0472">Membrane</keyword>
<dbReference type="GO" id="GO:0044718">
    <property type="term" value="P:siderophore transmembrane transport"/>
    <property type="evidence" value="ECO:0007669"/>
    <property type="project" value="TreeGrafter"/>
</dbReference>
<evidence type="ECO:0000259" key="14">
    <source>
        <dbReference type="Pfam" id="PF00593"/>
    </source>
</evidence>
<evidence type="ECO:0008006" key="18">
    <source>
        <dbReference type="Google" id="ProtNLM"/>
    </source>
</evidence>
<evidence type="ECO:0000313" key="16">
    <source>
        <dbReference type="EMBL" id="PUE54105.1"/>
    </source>
</evidence>
<organism evidence="16 17">
    <name type="scientific">Limnohabitans parvus II-B4</name>
    <dbReference type="NCBI Taxonomy" id="1293052"/>
    <lineage>
        <taxon>Bacteria</taxon>
        <taxon>Pseudomonadati</taxon>
        <taxon>Pseudomonadota</taxon>
        <taxon>Betaproteobacteria</taxon>
        <taxon>Burkholderiales</taxon>
        <taxon>Comamonadaceae</taxon>
        <taxon>Limnohabitans</taxon>
    </lineage>
</organism>
<comment type="subcellular location">
    <subcellularLocation>
        <location evidence="1 11">Cell outer membrane</location>
        <topology evidence="1 11">Multi-pass membrane protein</topology>
    </subcellularLocation>
</comment>
<feature type="chain" id="PRO_5016322820" description="TonB-dependent receptor" evidence="13">
    <location>
        <begin position="26"/>
        <end position="626"/>
    </location>
</feature>
<evidence type="ECO:0000256" key="7">
    <source>
        <dbReference type="ARBA" id="ARBA00023077"/>
    </source>
</evidence>
<evidence type="ECO:0000256" key="3">
    <source>
        <dbReference type="ARBA" id="ARBA00022448"/>
    </source>
</evidence>
<dbReference type="Gene3D" id="2.170.130.10">
    <property type="entry name" value="TonB-dependent receptor, plug domain"/>
    <property type="match status" value="1"/>
</dbReference>
<evidence type="ECO:0000256" key="6">
    <source>
        <dbReference type="ARBA" id="ARBA00022729"/>
    </source>
</evidence>
<dbReference type="InterPro" id="IPR000531">
    <property type="entry name" value="Beta-barrel_TonB"/>
</dbReference>
<dbReference type="PANTHER" id="PTHR30069:SF29">
    <property type="entry name" value="HEMOGLOBIN AND HEMOGLOBIN-HAPTOGLOBIN-BINDING PROTEIN 1-RELATED"/>
    <property type="match status" value="1"/>
</dbReference>
<keyword evidence="17" id="KW-1185">Reference proteome</keyword>
<keyword evidence="9" id="KW-0675">Receptor</keyword>
<evidence type="ECO:0000313" key="17">
    <source>
        <dbReference type="Proteomes" id="UP000250790"/>
    </source>
</evidence>
<feature type="domain" description="TonB-dependent receptor plug" evidence="15">
    <location>
        <begin position="47"/>
        <end position="153"/>
    </location>
</feature>
<keyword evidence="6 13" id="KW-0732">Signal</keyword>
<evidence type="ECO:0000256" key="2">
    <source>
        <dbReference type="ARBA" id="ARBA00009810"/>
    </source>
</evidence>
<name>A0A315EBY5_9BURK</name>
<keyword evidence="10 11" id="KW-0998">Cell outer membrane</keyword>
<feature type="domain" description="TonB-dependent receptor-like beta-barrel" evidence="14">
    <location>
        <begin position="191"/>
        <end position="600"/>
    </location>
</feature>
<evidence type="ECO:0000256" key="8">
    <source>
        <dbReference type="ARBA" id="ARBA00023136"/>
    </source>
</evidence>
<keyword evidence="4 11" id="KW-1134">Transmembrane beta strand</keyword>
<dbReference type="InterPro" id="IPR036942">
    <property type="entry name" value="Beta-barrel_TonB_sf"/>
</dbReference>
<evidence type="ECO:0000256" key="11">
    <source>
        <dbReference type="PROSITE-ProRule" id="PRU01360"/>
    </source>
</evidence>
<feature type="signal peptide" evidence="13">
    <location>
        <begin position="1"/>
        <end position="25"/>
    </location>
</feature>
<dbReference type="InterPro" id="IPR039426">
    <property type="entry name" value="TonB-dep_rcpt-like"/>
</dbReference>
<dbReference type="Pfam" id="PF07715">
    <property type="entry name" value="Plug"/>
    <property type="match status" value="1"/>
</dbReference>
<evidence type="ECO:0000256" key="13">
    <source>
        <dbReference type="SAM" id="SignalP"/>
    </source>
</evidence>
<evidence type="ECO:0000256" key="10">
    <source>
        <dbReference type="ARBA" id="ARBA00023237"/>
    </source>
</evidence>
<dbReference type="PANTHER" id="PTHR30069">
    <property type="entry name" value="TONB-DEPENDENT OUTER MEMBRANE RECEPTOR"/>
    <property type="match status" value="1"/>
</dbReference>
<keyword evidence="5 11" id="KW-0812">Transmembrane</keyword>
<comment type="similarity">
    <text evidence="2 11 12">Belongs to the TonB-dependent receptor family.</text>
</comment>
<evidence type="ECO:0000256" key="9">
    <source>
        <dbReference type="ARBA" id="ARBA00023170"/>
    </source>
</evidence>
<dbReference type="InterPro" id="IPR012910">
    <property type="entry name" value="Plug_dom"/>
</dbReference>
<comment type="caution">
    <text evidence="16">The sequence shown here is derived from an EMBL/GenBank/DDBJ whole genome shotgun (WGS) entry which is preliminary data.</text>
</comment>
<dbReference type="Proteomes" id="UP000250790">
    <property type="component" value="Unassembled WGS sequence"/>
</dbReference>
<dbReference type="PROSITE" id="PS52016">
    <property type="entry name" value="TONB_DEPENDENT_REC_3"/>
    <property type="match status" value="1"/>
</dbReference>